<evidence type="ECO:0000313" key="4">
    <source>
        <dbReference type="Proteomes" id="UP001489004"/>
    </source>
</evidence>
<evidence type="ECO:0000256" key="1">
    <source>
        <dbReference type="SAM" id="MobiDB-lite"/>
    </source>
</evidence>
<feature type="compositionally biased region" description="Acidic residues" evidence="1">
    <location>
        <begin position="353"/>
        <end position="368"/>
    </location>
</feature>
<feature type="region of interest" description="Disordered" evidence="1">
    <location>
        <begin position="292"/>
        <end position="391"/>
    </location>
</feature>
<accession>A0AAW1P339</accession>
<dbReference type="Proteomes" id="UP001489004">
    <property type="component" value="Unassembled WGS sequence"/>
</dbReference>
<evidence type="ECO:0000256" key="2">
    <source>
        <dbReference type="SAM" id="Phobius"/>
    </source>
</evidence>
<keyword evidence="2" id="KW-0812">Transmembrane</keyword>
<gene>
    <name evidence="3" type="ORF">WJX72_011186</name>
</gene>
<comment type="caution">
    <text evidence="3">The sequence shown here is derived from an EMBL/GenBank/DDBJ whole genome shotgun (WGS) entry which is preliminary data.</text>
</comment>
<evidence type="ECO:0000313" key="3">
    <source>
        <dbReference type="EMBL" id="KAK9803308.1"/>
    </source>
</evidence>
<feature type="transmembrane region" description="Helical" evidence="2">
    <location>
        <begin position="46"/>
        <end position="64"/>
    </location>
</feature>
<keyword evidence="4" id="KW-1185">Reference proteome</keyword>
<feature type="transmembrane region" description="Helical" evidence="2">
    <location>
        <begin position="12"/>
        <end position="34"/>
    </location>
</feature>
<dbReference type="AlphaFoldDB" id="A0AAW1P339"/>
<keyword evidence="2" id="KW-1133">Transmembrane helix</keyword>
<feature type="transmembrane region" description="Helical" evidence="2">
    <location>
        <begin position="153"/>
        <end position="176"/>
    </location>
</feature>
<sequence length="391" mass="41402">MARSVKALKWQGIFACLVQMLAAAALPAVAYALVYMGHKLLSIESWMHWGVSVGAGLVGIVALLSGSSCLLTLHTVLGAMLGAALAAHNTVNYSMMDLQCNLTQVAWSSCSSCTCAATNSCTQANLDQDAACKSCEAPSSDLCTDFRKYRIEIAVMGVATVVFMALPPMFSLLSLLRVEAERGAAAAKLDWIRSRVKEQIALLEAGQALTFPFESLLGGLQKLKDSKKAANIELARQCKVALLAAGYEMPADVLVSPRKDNDSVAITVDAAANQDAVQPLTAWAGQNDVEANAGAEGSPRRSNKILPELPSSQPPLPIMAPGEPSTEIPPPFSLAGTEELGKSKKKKSKAVAEDVDEVAVAEEGEDDAGEKKKKKKKSKKKKEDGEEGVDI</sequence>
<organism evidence="3 4">
    <name type="scientific">[Myrmecia] bisecta</name>
    <dbReference type="NCBI Taxonomy" id="41462"/>
    <lineage>
        <taxon>Eukaryota</taxon>
        <taxon>Viridiplantae</taxon>
        <taxon>Chlorophyta</taxon>
        <taxon>core chlorophytes</taxon>
        <taxon>Trebouxiophyceae</taxon>
        <taxon>Trebouxiales</taxon>
        <taxon>Trebouxiaceae</taxon>
        <taxon>Myrmecia</taxon>
    </lineage>
</organism>
<reference evidence="3 4" key="1">
    <citation type="journal article" date="2024" name="Nat. Commun.">
        <title>Phylogenomics reveals the evolutionary origins of lichenization in chlorophyte algae.</title>
        <authorList>
            <person name="Puginier C."/>
            <person name="Libourel C."/>
            <person name="Otte J."/>
            <person name="Skaloud P."/>
            <person name="Haon M."/>
            <person name="Grisel S."/>
            <person name="Petersen M."/>
            <person name="Berrin J.G."/>
            <person name="Delaux P.M."/>
            <person name="Dal Grande F."/>
            <person name="Keller J."/>
        </authorList>
    </citation>
    <scope>NUCLEOTIDE SEQUENCE [LARGE SCALE GENOMIC DNA]</scope>
    <source>
        <strain evidence="3 4">SAG 2043</strain>
    </source>
</reference>
<proteinExistence type="predicted"/>
<feature type="compositionally biased region" description="Basic residues" evidence="1">
    <location>
        <begin position="371"/>
        <end position="380"/>
    </location>
</feature>
<name>A0AAW1P339_9CHLO</name>
<dbReference type="EMBL" id="JALJOR010000022">
    <property type="protein sequence ID" value="KAK9803308.1"/>
    <property type="molecule type" value="Genomic_DNA"/>
</dbReference>
<keyword evidence="2" id="KW-0472">Membrane</keyword>
<protein>
    <submittedName>
        <fullName evidence="3">Uncharacterized protein</fullName>
    </submittedName>
</protein>